<keyword evidence="1" id="KW-1133">Transmembrane helix</keyword>
<dbReference type="EnsemblBacteria" id="AAR39238">
    <property type="protein sequence ID" value="AAR39238"/>
    <property type="gene ID" value="NEQ392"/>
</dbReference>
<keyword evidence="3" id="KW-1185">Reference proteome</keyword>
<reference evidence="2 3" key="1">
    <citation type="journal article" date="2003" name="Proc. Natl. Acad. Sci. U.S.A.">
        <title>The genome of Nanoarchaeum equitans: insights into early archaeal evolution and derived parasitism.</title>
        <authorList>
            <person name="Waters E."/>
            <person name="Hohn M.J."/>
            <person name="Ahel I."/>
            <person name="Graham D.E."/>
            <person name="Adams M.D."/>
            <person name="Barnstead M."/>
            <person name="Beeson K.Y."/>
            <person name="Bibbs L."/>
            <person name="Bolanos R."/>
            <person name="Keller M."/>
            <person name="Kretz K."/>
            <person name="Lin X."/>
            <person name="Mathur E."/>
            <person name="Ni J."/>
            <person name="Podar M."/>
            <person name="Richardson T."/>
            <person name="Sutton G.G."/>
            <person name="Simon M."/>
            <person name="Soll D."/>
            <person name="Stetter K.O."/>
            <person name="Short J.M."/>
            <person name="Noordewier M."/>
        </authorList>
    </citation>
    <scope>NUCLEOTIDE SEQUENCE [LARGE SCALE GENOMIC DNA]</scope>
    <source>
        <strain evidence="2 3">Kin4-M</strain>
    </source>
</reference>
<name>Q74MD2_NANEQ</name>
<feature type="transmembrane region" description="Helical" evidence="1">
    <location>
        <begin position="45"/>
        <end position="63"/>
    </location>
</feature>
<dbReference type="Proteomes" id="UP000000578">
    <property type="component" value="Chromosome"/>
</dbReference>
<evidence type="ECO:0000256" key="1">
    <source>
        <dbReference type="SAM" id="Phobius"/>
    </source>
</evidence>
<gene>
    <name evidence="2" type="ordered locus">NEQ392</name>
</gene>
<dbReference type="HOGENOM" id="CLU_1648347_0_0_2"/>
<sequence>MKFSLKVLVIFLYSAFLITFLDLYVNYLKGETFRYIFFDLVGYHIFPYLFVLIAPWLPLIIFYPEKLNIWIAGIIASSLINDLVWCIFYSIDNCLYREFLSNDIWMVLDIGIKIKIPGIAMLFFSIARVLLIIYLTREYLFNFFRQIVNIKFPINKRIRV</sequence>
<dbReference type="KEGG" id="neq:NEQ392"/>
<keyword evidence="1" id="KW-0812">Transmembrane</keyword>
<feature type="transmembrane region" description="Helical" evidence="1">
    <location>
        <begin position="7"/>
        <end position="25"/>
    </location>
</feature>
<feature type="transmembrane region" description="Helical" evidence="1">
    <location>
        <begin position="70"/>
        <end position="91"/>
    </location>
</feature>
<organism evidence="2 3">
    <name type="scientific">Nanoarchaeum equitans (strain Kin4-M)</name>
    <dbReference type="NCBI Taxonomy" id="228908"/>
    <lineage>
        <taxon>Archaea</taxon>
        <taxon>Nanobdellota</taxon>
        <taxon>Candidatus Nanoarchaeia</taxon>
        <taxon>Nanoarchaeales</taxon>
        <taxon>Nanoarchaeaceae</taxon>
        <taxon>Nanoarchaeum</taxon>
    </lineage>
</organism>
<proteinExistence type="predicted"/>
<dbReference type="EMBL" id="AE017199">
    <property type="protein sequence ID" value="AAR39238.1"/>
    <property type="molecule type" value="Genomic_DNA"/>
</dbReference>
<accession>Q74MD2</accession>
<dbReference type="BioCyc" id="NEQU228908:GJB6-419-MONOMER"/>
<evidence type="ECO:0000313" key="2">
    <source>
        <dbReference type="EMBL" id="AAR39238.1"/>
    </source>
</evidence>
<evidence type="ECO:0000313" key="3">
    <source>
        <dbReference type="Proteomes" id="UP000000578"/>
    </source>
</evidence>
<dbReference type="AlphaFoldDB" id="Q74MD2"/>
<feature type="transmembrane region" description="Helical" evidence="1">
    <location>
        <begin position="116"/>
        <end position="135"/>
    </location>
</feature>
<protein>
    <submittedName>
        <fullName evidence="2">NEQ392</fullName>
    </submittedName>
</protein>
<keyword evidence="1" id="KW-0472">Membrane</keyword>